<evidence type="ECO:0000256" key="1">
    <source>
        <dbReference type="SAM" id="MobiDB-lite"/>
    </source>
</evidence>
<feature type="region of interest" description="Disordered" evidence="1">
    <location>
        <begin position="24"/>
        <end position="48"/>
    </location>
</feature>
<name>A0ABP5Z936_9MICO</name>
<comment type="caution">
    <text evidence="2">The sequence shown here is derived from an EMBL/GenBank/DDBJ whole genome shotgun (WGS) entry which is preliminary data.</text>
</comment>
<organism evidence="2 3">
    <name type="scientific">Terrabacter carboxydivorans</name>
    <dbReference type="NCBI Taxonomy" id="619730"/>
    <lineage>
        <taxon>Bacteria</taxon>
        <taxon>Bacillati</taxon>
        <taxon>Actinomycetota</taxon>
        <taxon>Actinomycetes</taxon>
        <taxon>Micrococcales</taxon>
        <taxon>Intrasporangiaceae</taxon>
        <taxon>Terrabacter</taxon>
    </lineage>
</organism>
<feature type="compositionally biased region" description="Basic and acidic residues" evidence="1">
    <location>
        <begin position="38"/>
        <end position="48"/>
    </location>
</feature>
<evidence type="ECO:0000313" key="3">
    <source>
        <dbReference type="Proteomes" id="UP001500730"/>
    </source>
</evidence>
<evidence type="ECO:0000313" key="2">
    <source>
        <dbReference type="EMBL" id="GAA2493753.1"/>
    </source>
</evidence>
<dbReference type="EMBL" id="BAAARE010000016">
    <property type="protein sequence ID" value="GAA2493753.1"/>
    <property type="molecule type" value="Genomic_DNA"/>
</dbReference>
<proteinExistence type="predicted"/>
<sequence length="92" mass="9569">MEAEVVADAGAAEALVAVAMASAAEPPIPDRPVSTRRRAGDAPGRESGRCASMRLTVRTRSPTGAGIGHFSHAESHPTSLRISEAKGFTRLM</sequence>
<keyword evidence="3" id="KW-1185">Reference proteome</keyword>
<protein>
    <submittedName>
        <fullName evidence="2">Uncharacterized protein</fullName>
    </submittedName>
</protein>
<reference evidence="3" key="1">
    <citation type="journal article" date="2019" name="Int. J. Syst. Evol. Microbiol.">
        <title>The Global Catalogue of Microorganisms (GCM) 10K type strain sequencing project: providing services to taxonomists for standard genome sequencing and annotation.</title>
        <authorList>
            <consortium name="The Broad Institute Genomics Platform"/>
            <consortium name="The Broad Institute Genome Sequencing Center for Infectious Disease"/>
            <person name="Wu L."/>
            <person name="Ma J."/>
        </authorList>
    </citation>
    <scope>NUCLEOTIDE SEQUENCE [LARGE SCALE GENOMIC DNA]</scope>
    <source>
        <strain evidence="3">JCM 16259</strain>
    </source>
</reference>
<dbReference type="Proteomes" id="UP001500730">
    <property type="component" value="Unassembled WGS sequence"/>
</dbReference>
<gene>
    <name evidence="2" type="ORF">GCM10009858_34700</name>
</gene>
<accession>A0ABP5Z936</accession>